<evidence type="ECO:0000259" key="7">
    <source>
        <dbReference type="Pfam" id="PF05199"/>
    </source>
</evidence>
<dbReference type="InterPro" id="IPR051473">
    <property type="entry name" value="P2Ox-like"/>
</dbReference>
<evidence type="ECO:0000259" key="6">
    <source>
        <dbReference type="Pfam" id="PF01266"/>
    </source>
</evidence>
<dbReference type="InterPro" id="IPR036188">
    <property type="entry name" value="FAD/NAD-bd_sf"/>
</dbReference>
<dbReference type="Pfam" id="PF05199">
    <property type="entry name" value="GMC_oxred_C"/>
    <property type="match status" value="1"/>
</dbReference>
<comment type="cofactor">
    <cofactor evidence="1">
        <name>FAD</name>
        <dbReference type="ChEBI" id="CHEBI:57692"/>
    </cofactor>
</comment>
<evidence type="ECO:0000313" key="8">
    <source>
        <dbReference type="EMBL" id="XCG47215.1"/>
    </source>
</evidence>
<proteinExistence type="inferred from homology"/>
<dbReference type="Gene3D" id="3.50.50.60">
    <property type="entry name" value="FAD/NAD(P)-binding domain"/>
    <property type="match status" value="2"/>
</dbReference>
<sequence length="542" mass="59224">MIFENPEADIPSSADVCIVGAGPVGLALALKCASQGLTAVVLEAGGSEGVNRNNTALGGLEIVTPHHAAPELIRAQGIGGTSRLWGGRCVTLDDIDFEPRLHVPFSGWPIRPAEIAAYYDEALAFLGCDVGSGIWPDEYSRAEGDISHGTLERWSAAPDLSRLHRAPLRKSRNVTIYTNCTVTGIRLDPEGAHAVALSVQSRSGRSFEVEAKTFVLAAGGLENARLLLVAQRDWPQKFGGPDGALGRFYCGHLTGYLAAIRFNDQNFARRLWYQRNRDGSQLRRRLALSRDAQLQHRLLNTAFWLDSYSVADPAHGSGALSLVYVGLSMLGLHPRLGNRLAPSPTEPQSRSYRLHLSNVRSDPKLIAGTLHVISQLMRKRLGQRMFALFNPGNRYLLRYHAEQAPNPESRVQLDEKHIGSLPGLRVDFRIHQQDIESVVRSHEILDRCLQEQGTGRLDFLAGPESRSEVVLKQALDGYHQIGLTRMSESPADGVVDRDCRVHGTVNLFIAGSSVFPTAGQANPTLPAVALALRLGDLLPRLP</sequence>
<dbReference type="RefSeq" id="WP_353645234.1">
    <property type="nucleotide sequence ID" value="NZ_CP159253.1"/>
</dbReference>
<dbReference type="AlphaFoldDB" id="A0AAU8CK18"/>
<dbReference type="PANTHER" id="PTHR42784:SF1">
    <property type="entry name" value="PYRANOSE 2-OXIDASE"/>
    <property type="match status" value="1"/>
</dbReference>
<evidence type="ECO:0000256" key="2">
    <source>
        <dbReference type="ARBA" id="ARBA00010790"/>
    </source>
</evidence>
<keyword evidence="5" id="KW-0560">Oxidoreductase</keyword>
<keyword evidence="3" id="KW-0285">Flavoprotein</keyword>
<comment type="similarity">
    <text evidence="2">Belongs to the GMC oxidoreductase family.</text>
</comment>
<accession>A0AAU8CK18</accession>
<name>A0AAU8CK18_9HYPH</name>
<feature type="domain" description="FAD dependent oxidoreductase" evidence="6">
    <location>
        <begin position="15"/>
        <end position="220"/>
    </location>
</feature>
<dbReference type="EMBL" id="CP159253">
    <property type="protein sequence ID" value="XCG47215.1"/>
    <property type="molecule type" value="Genomic_DNA"/>
</dbReference>
<dbReference type="PANTHER" id="PTHR42784">
    <property type="entry name" value="PYRANOSE 2-OXIDASE"/>
    <property type="match status" value="1"/>
</dbReference>
<evidence type="ECO:0000256" key="3">
    <source>
        <dbReference type="ARBA" id="ARBA00022630"/>
    </source>
</evidence>
<organism evidence="8">
    <name type="scientific">Mesorhizobium sp. WSM2240</name>
    <dbReference type="NCBI Taxonomy" id="3228851"/>
    <lineage>
        <taxon>Bacteria</taxon>
        <taxon>Pseudomonadati</taxon>
        <taxon>Pseudomonadota</taxon>
        <taxon>Alphaproteobacteria</taxon>
        <taxon>Hyphomicrobiales</taxon>
        <taxon>Phyllobacteriaceae</taxon>
        <taxon>Mesorhizobium</taxon>
    </lineage>
</organism>
<keyword evidence="4" id="KW-0274">FAD</keyword>
<gene>
    <name evidence="8" type="ORF">ABVK50_18200</name>
</gene>
<evidence type="ECO:0000256" key="1">
    <source>
        <dbReference type="ARBA" id="ARBA00001974"/>
    </source>
</evidence>
<dbReference type="GO" id="GO:0016614">
    <property type="term" value="F:oxidoreductase activity, acting on CH-OH group of donors"/>
    <property type="evidence" value="ECO:0007669"/>
    <property type="project" value="InterPro"/>
</dbReference>
<evidence type="ECO:0000256" key="5">
    <source>
        <dbReference type="ARBA" id="ARBA00023002"/>
    </source>
</evidence>
<protein>
    <submittedName>
        <fullName evidence="8">GMC family oxidoreductase</fullName>
    </submittedName>
</protein>
<dbReference type="Pfam" id="PF01266">
    <property type="entry name" value="DAO"/>
    <property type="match status" value="1"/>
</dbReference>
<reference evidence="8" key="1">
    <citation type="submission" date="2024-06" db="EMBL/GenBank/DDBJ databases">
        <title>Mesorhizobium karijinii sp. nov., a symbiont of the iconic Swainsona formosa from arid Australia.</title>
        <authorList>
            <person name="Hill Y.J."/>
            <person name="Watkin E.L.J."/>
            <person name="O'Hara G.W."/>
            <person name="Terpolilli J."/>
            <person name="Tye M.L."/>
            <person name="Kohlmeier M.G."/>
        </authorList>
    </citation>
    <scope>NUCLEOTIDE SEQUENCE</scope>
    <source>
        <strain evidence="8">WSM2240</strain>
    </source>
</reference>
<feature type="domain" description="Glucose-methanol-choline oxidoreductase C-terminal" evidence="7">
    <location>
        <begin position="405"/>
        <end position="531"/>
    </location>
</feature>
<evidence type="ECO:0000256" key="4">
    <source>
        <dbReference type="ARBA" id="ARBA00022827"/>
    </source>
</evidence>
<dbReference type="SUPFAM" id="SSF51905">
    <property type="entry name" value="FAD/NAD(P)-binding domain"/>
    <property type="match status" value="1"/>
</dbReference>
<dbReference type="InterPro" id="IPR007867">
    <property type="entry name" value="GMC_OxRtase_C"/>
</dbReference>
<dbReference type="InterPro" id="IPR006076">
    <property type="entry name" value="FAD-dep_OxRdtase"/>
</dbReference>